<dbReference type="EMBL" id="JAHKKG010000006">
    <property type="protein sequence ID" value="MBU2666127.1"/>
    <property type="molecule type" value="Genomic_DNA"/>
</dbReference>
<evidence type="ECO:0000313" key="3">
    <source>
        <dbReference type="Proteomes" id="UP001519654"/>
    </source>
</evidence>
<organism evidence="2 3">
    <name type="scientific">Paractinoplanes bogorensis</name>
    <dbReference type="NCBI Taxonomy" id="1610840"/>
    <lineage>
        <taxon>Bacteria</taxon>
        <taxon>Bacillati</taxon>
        <taxon>Actinomycetota</taxon>
        <taxon>Actinomycetes</taxon>
        <taxon>Micromonosporales</taxon>
        <taxon>Micromonosporaceae</taxon>
        <taxon>Paractinoplanes</taxon>
    </lineage>
</organism>
<dbReference type="SMART" id="SM00382">
    <property type="entry name" value="AAA"/>
    <property type="match status" value="1"/>
</dbReference>
<dbReference type="Pfam" id="PF13374">
    <property type="entry name" value="TPR_10"/>
    <property type="match status" value="2"/>
</dbReference>
<dbReference type="SUPFAM" id="SSF48452">
    <property type="entry name" value="TPR-like"/>
    <property type="match status" value="2"/>
</dbReference>
<dbReference type="InterPro" id="IPR003593">
    <property type="entry name" value="AAA+_ATPase"/>
</dbReference>
<dbReference type="SUPFAM" id="SSF52540">
    <property type="entry name" value="P-loop containing nucleoside triphosphate hydrolases"/>
    <property type="match status" value="1"/>
</dbReference>
<evidence type="ECO:0000259" key="1">
    <source>
        <dbReference type="SMART" id="SM00382"/>
    </source>
</evidence>
<comment type="caution">
    <text evidence="2">The sequence shown here is derived from an EMBL/GenBank/DDBJ whole genome shotgun (WGS) entry which is preliminary data.</text>
</comment>
<dbReference type="Gene3D" id="1.25.40.10">
    <property type="entry name" value="Tetratricopeptide repeat domain"/>
    <property type="match status" value="2"/>
</dbReference>
<dbReference type="Proteomes" id="UP001519654">
    <property type="component" value="Unassembled WGS sequence"/>
</dbReference>
<keyword evidence="3" id="KW-1185">Reference proteome</keyword>
<evidence type="ECO:0000313" key="2">
    <source>
        <dbReference type="EMBL" id="MBU2666127.1"/>
    </source>
</evidence>
<proteinExistence type="predicted"/>
<dbReference type="InterPro" id="IPR011990">
    <property type="entry name" value="TPR-like_helical_dom_sf"/>
</dbReference>
<dbReference type="InterPro" id="IPR027417">
    <property type="entry name" value="P-loop_NTPase"/>
</dbReference>
<protein>
    <submittedName>
        <fullName evidence="2">Tetratricopeptide repeat protein</fullName>
    </submittedName>
</protein>
<feature type="domain" description="AAA+ ATPase" evidence="1">
    <location>
        <begin position="131"/>
        <end position="229"/>
    </location>
</feature>
<reference evidence="2 3" key="1">
    <citation type="submission" date="2021-06" db="EMBL/GenBank/DDBJ databases">
        <title>Actinoplanes lichenicola sp. nov., and Actinoplanes ovalisporus sp. nov., isolated from lichen in Thailand.</title>
        <authorList>
            <person name="Saeng-In P."/>
            <person name="Kanchanasin P."/>
            <person name="Yuki M."/>
            <person name="Kudo T."/>
            <person name="Ohkuma M."/>
            <person name="Phongsopitanun W."/>
            <person name="Tanasupawat S."/>
        </authorList>
    </citation>
    <scope>NUCLEOTIDE SEQUENCE [LARGE SCALE GENOMIC DNA]</scope>
    <source>
        <strain evidence="2 3">NBRC 110975</strain>
    </source>
</reference>
<dbReference type="SMART" id="SM00028">
    <property type="entry name" value="TPR"/>
    <property type="match status" value="4"/>
</dbReference>
<accession>A0ABS5YRQ8</accession>
<name>A0ABS5YRQ8_9ACTN</name>
<dbReference type="RefSeq" id="WP_215789318.1">
    <property type="nucleotide sequence ID" value="NZ_JAHKKG010000006.1"/>
</dbReference>
<dbReference type="InterPro" id="IPR019734">
    <property type="entry name" value="TPR_rpt"/>
</dbReference>
<sequence>MTRGQAGWYGRGAGVAVGTGLAGATGWLTSWPEYIDTAPLGLTVGAAGAVVGFAAGAWWDRRAARLEAERFERERWAGLFSDSPTQALPTQDADGGQGAELLLPQAAVVDFERAHRPHVVQIRTWCTEPEPGRVWLLAGGPGAGKTRVAMRVVQQLRGLPDQPWDCGWLRPGPGKGEAAADLADTWDRPVLIIVDDADLHDDLSALLAAAHRPRGEHAKGFRILLVAREFGAWWDYTKQKVRVSIDTAAESTWVGPLAADLQGQRVATRRAVSAFAARLEVPVRADNVVLRGLQPGTPAMLLHAAALESVLQTRDGYHAPVDVNDAVDSLLDREVERWVREARRQNLTHYPQVTEEVLRDTLVLATLVGGRDDADAALLLRHVPGLTDLTPDLAGKLLNWMRLYGVLAEYRARPHLPAVLAETLVVKALTGNPMMAGAVARLAGTPEQASYALAVLTRAAAHSPAAMTAAGLLIQADPLRLLPIAIELVRRGVGSLDPAIADALKGMTLPWDAALRLHDDAFRSSSRLSLTLIALATVLVACAPDKPRRAASLDRMCASLVMTSYLGEALKPAEDAVRLLRTLARSRADRHLPSLPGALTVLAGALHQSRRPDDAAEAAREAVKLRSDLADTDPEQHLPLLPGALTVLAAALRDSRDPSEAVTFAREAVARRRQLARTDPDRHRPLLPAALTTLASVLHQVRRDAEIQEPEHSDIDARRAEAVVLAREAVALRRELAAADPDEHLALLPGALTVLASVLYSAELWDEAIAPAREAVALRRSLANGHPDHHRPLLPAALAILACALHKSALRGEAEAYAAEAITLWESLPAAERNQRWSVFPAPLAHLSSALGARSADPAPLDIGIGQGVMLLAITDDDEVDTSWHRGEPSARRDALFESLEEIDDGRKPPYDSDDPVQGLAIMVYDAARPESALTSAREVVVHAGRDRGRVLMDGEKGAP</sequence>
<gene>
    <name evidence="2" type="ORF">KOI35_21670</name>
</gene>